<dbReference type="CDD" id="cd00609">
    <property type="entry name" value="AAT_like"/>
    <property type="match status" value="1"/>
</dbReference>
<sequence>MKISEFQLERYLALHEFSAPFLLCTSDSETMTIRELLSLKPGADEEFHNLGLGYTESQGNPALRKEIANLYTSLNSDQIVVSAGAEEAIFLLMNILLSPGDHVIVQAPAYQSLYEVANAIGCAVSRWELKENGSGWVSDIEELKRLIRPDTKAIVVNSPHNPTGHLFTHGEWNDLNKIIRETSIRLISDEVYRGLEHARELQLSAAADEHPRNISIGVMSKAFGLAGLRIGWIATHDKEVVRRFLAMKDYTTICSSAPSEFLATLALQNKDVILRKNLAIVHQNLHLLSDFFKKFSHVMTWSAPIAGSTAFPRIINGMSAQKFCDEVRENIGVLLLPGSVFGVDGSYVRFGYGRSDMHQSLNKLVQYLQEK</sequence>
<dbReference type="Pfam" id="PF00155">
    <property type="entry name" value="Aminotran_1_2"/>
    <property type="match status" value="1"/>
</dbReference>
<dbReference type="InterPro" id="IPR015422">
    <property type="entry name" value="PyrdxlP-dep_Trfase_small"/>
</dbReference>
<dbReference type="PANTHER" id="PTHR43510:SF1">
    <property type="entry name" value="AMINOTRANSFERASE FUNCTION, HYPOTHETICAL (EUROFUNG)"/>
    <property type="match status" value="1"/>
</dbReference>
<evidence type="ECO:0000313" key="2">
    <source>
        <dbReference type="EMBL" id="QVV90300.1"/>
    </source>
</evidence>
<evidence type="ECO:0000259" key="1">
    <source>
        <dbReference type="Pfam" id="PF00155"/>
    </source>
</evidence>
<accession>A0A8E7EL67</accession>
<dbReference type="InterPro" id="IPR015424">
    <property type="entry name" value="PyrdxlP-dep_Trfase"/>
</dbReference>
<dbReference type="PANTHER" id="PTHR43510">
    <property type="entry name" value="AMINOTRANSFERASE FUNCTION, HYPOTHETICAL (EUROFUNG)"/>
    <property type="match status" value="1"/>
</dbReference>
<keyword evidence="3" id="KW-1185">Reference proteome</keyword>
<keyword evidence="2" id="KW-0032">Aminotransferase</keyword>
<name>A0A8E7EL67_9EURY</name>
<gene>
    <name evidence="2" type="ORF">KHC33_07410</name>
</gene>
<reference evidence="2 3" key="1">
    <citation type="submission" date="2021-05" db="EMBL/GenBank/DDBJ databases">
        <title>A novel Methanospirillum isolate from a pyrite-forming mixed culture.</title>
        <authorList>
            <person name="Bunk B."/>
            <person name="Sproer C."/>
            <person name="Spring S."/>
            <person name="Pester M."/>
        </authorList>
    </citation>
    <scope>NUCLEOTIDE SEQUENCE [LARGE SCALE GENOMIC DNA]</scope>
    <source>
        <strain evidence="2 3">J.3.6.1-F.2.7.3</strain>
    </source>
</reference>
<dbReference type="InterPro" id="IPR015421">
    <property type="entry name" value="PyrdxlP-dep_Trfase_major"/>
</dbReference>
<dbReference type="RefSeq" id="WP_214421071.1">
    <property type="nucleotide sequence ID" value="NZ_CP075546.1"/>
</dbReference>
<dbReference type="Gene3D" id="3.90.1150.10">
    <property type="entry name" value="Aspartate Aminotransferase, domain 1"/>
    <property type="match status" value="1"/>
</dbReference>
<feature type="domain" description="Aminotransferase class I/classII large" evidence="1">
    <location>
        <begin position="52"/>
        <end position="352"/>
    </location>
</feature>
<dbReference type="SUPFAM" id="SSF53383">
    <property type="entry name" value="PLP-dependent transferases"/>
    <property type="match status" value="1"/>
</dbReference>
<evidence type="ECO:0000313" key="3">
    <source>
        <dbReference type="Proteomes" id="UP000680656"/>
    </source>
</evidence>
<keyword evidence="2" id="KW-0808">Transferase</keyword>
<dbReference type="GO" id="GO:0030170">
    <property type="term" value="F:pyridoxal phosphate binding"/>
    <property type="evidence" value="ECO:0007669"/>
    <property type="project" value="InterPro"/>
</dbReference>
<dbReference type="Proteomes" id="UP000680656">
    <property type="component" value="Chromosome"/>
</dbReference>
<dbReference type="EMBL" id="CP075546">
    <property type="protein sequence ID" value="QVV90300.1"/>
    <property type="molecule type" value="Genomic_DNA"/>
</dbReference>
<dbReference type="InterPro" id="IPR004839">
    <property type="entry name" value="Aminotransferase_I/II_large"/>
</dbReference>
<proteinExistence type="predicted"/>
<dbReference type="GO" id="GO:0008483">
    <property type="term" value="F:transaminase activity"/>
    <property type="evidence" value="ECO:0007669"/>
    <property type="project" value="UniProtKB-KW"/>
</dbReference>
<dbReference type="Gene3D" id="3.40.640.10">
    <property type="entry name" value="Type I PLP-dependent aspartate aminotransferase-like (Major domain)"/>
    <property type="match status" value="1"/>
</dbReference>
<dbReference type="AlphaFoldDB" id="A0A8E7EL67"/>
<dbReference type="KEGG" id="mrtj:KHC33_07410"/>
<organism evidence="2 3">
    <name type="scientific">Methanospirillum purgamenti</name>
    <dbReference type="NCBI Taxonomy" id="2834276"/>
    <lineage>
        <taxon>Archaea</taxon>
        <taxon>Methanobacteriati</taxon>
        <taxon>Methanobacteriota</taxon>
        <taxon>Stenosarchaea group</taxon>
        <taxon>Methanomicrobia</taxon>
        <taxon>Methanomicrobiales</taxon>
        <taxon>Methanospirillaceae</taxon>
        <taxon>Methanospirillum</taxon>
    </lineage>
</organism>
<dbReference type="GeneID" id="65097000"/>
<protein>
    <submittedName>
        <fullName evidence="2">Aminotransferase class I/II-fold pyridoxal phosphate-dependent enzyme</fullName>
    </submittedName>
</protein>